<gene>
    <name evidence="1" type="ORF">BECKH772A_GA0070896_1008515</name>
    <name evidence="2" type="ORF">BECKH772B_GA0070898_1008815</name>
    <name evidence="3" type="ORF">BECKH772C_GA0070978_1008415</name>
</gene>
<dbReference type="EMBL" id="CAADFI010000088">
    <property type="protein sequence ID" value="VFJ96211.1"/>
    <property type="molecule type" value="Genomic_DNA"/>
</dbReference>
<name>A0A450VBN9_9GAMM</name>
<evidence type="ECO:0000313" key="3">
    <source>
        <dbReference type="EMBL" id="VFK02209.1"/>
    </source>
</evidence>
<evidence type="ECO:0000313" key="2">
    <source>
        <dbReference type="EMBL" id="VFJ96211.1"/>
    </source>
</evidence>
<dbReference type="EMBL" id="CAADFG010000085">
    <property type="protein sequence ID" value="VFJ95324.1"/>
    <property type="molecule type" value="Genomic_DNA"/>
</dbReference>
<dbReference type="EMBL" id="CAADFJ010000084">
    <property type="protein sequence ID" value="VFK02209.1"/>
    <property type="molecule type" value="Genomic_DNA"/>
</dbReference>
<proteinExistence type="predicted"/>
<protein>
    <submittedName>
        <fullName evidence="3">Uncharacterized protein</fullName>
    </submittedName>
</protein>
<evidence type="ECO:0000313" key="1">
    <source>
        <dbReference type="EMBL" id="VFJ95324.1"/>
    </source>
</evidence>
<dbReference type="AlphaFoldDB" id="A0A450VBN9"/>
<accession>A0A450VBN9</accession>
<reference evidence="3" key="1">
    <citation type="submission" date="2019-02" db="EMBL/GenBank/DDBJ databases">
        <authorList>
            <person name="Gruber-Vodicka R. H."/>
            <person name="Seah K. B. B."/>
        </authorList>
    </citation>
    <scope>NUCLEOTIDE SEQUENCE</scope>
    <source>
        <strain evidence="3">BECK_SA2B12</strain>
        <strain evidence="1">BECK_SA2B15</strain>
        <strain evidence="2">BECK_SA2B20</strain>
    </source>
</reference>
<sequence>MVLGGGQGIVDERYAVVGPGFEGGPALLHRQVDQKRQSFQNDRKGILHGLYFLGRKRCIDVRIWHDDLLVVVGRIFSWLSSLESAVREGGTKKYGDNEKCCRIHYVVSRNSKKLRFVRSRGDRIYRLWADSGGIKNIFAQTRLFTILHGPCNAFYLIARSWR</sequence>
<organism evidence="3">
    <name type="scientific">Candidatus Kentrum eta</name>
    <dbReference type="NCBI Taxonomy" id="2126337"/>
    <lineage>
        <taxon>Bacteria</taxon>
        <taxon>Pseudomonadati</taxon>
        <taxon>Pseudomonadota</taxon>
        <taxon>Gammaproteobacteria</taxon>
        <taxon>Candidatus Kentrum</taxon>
    </lineage>
</organism>